<proteinExistence type="inferred from homology"/>
<dbReference type="InterPro" id="IPR013020">
    <property type="entry name" value="Rad3/Chl1-like"/>
</dbReference>
<feature type="domain" description="Helicase ATP-binding" evidence="22">
    <location>
        <begin position="9"/>
        <end position="454"/>
    </location>
</feature>
<name>A0A067Q5A3_9AGAM</name>
<keyword evidence="7" id="KW-0547">Nucleotide-binding</keyword>
<keyword evidence="14" id="KW-0539">Nucleus</keyword>
<dbReference type="GO" id="GO:0003677">
    <property type="term" value="F:DNA binding"/>
    <property type="evidence" value="ECO:0007669"/>
    <property type="project" value="InterPro"/>
</dbReference>
<keyword evidence="11" id="KW-0408">Iron</keyword>
<dbReference type="EC" id="5.6.2.3" evidence="17"/>
<dbReference type="GO" id="GO:0016818">
    <property type="term" value="F:hydrolase activity, acting on acid anhydrides, in phosphorus-containing anhydrides"/>
    <property type="evidence" value="ECO:0007669"/>
    <property type="project" value="InterPro"/>
</dbReference>
<dbReference type="PANTHER" id="PTHR11472:SF41">
    <property type="entry name" value="ATP-DEPENDENT DNA HELICASE DDX11-RELATED"/>
    <property type="match status" value="1"/>
</dbReference>
<keyword evidence="6" id="KW-0479">Metal-binding</keyword>
<dbReference type="GO" id="GO:0051536">
    <property type="term" value="F:iron-sulfur cluster binding"/>
    <property type="evidence" value="ECO:0007669"/>
    <property type="project" value="UniProtKB-KW"/>
</dbReference>
<keyword evidence="15" id="KW-0131">Cell cycle</keyword>
<keyword evidence="9" id="KW-0347">Helicase</keyword>
<comment type="cofactor">
    <cofactor evidence="1">
        <name>[4Fe-4S] cluster</name>
        <dbReference type="ChEBI" id="CHEBI:49883"/>
    </cofactor>
</comment>
<accession>A0A067Q5A3</accession>
<dbReference type="InterPro" id="IPR006554">
    <property type="entry name" value="Helicase-like_DEXD_c2"/>
</dbReference>
<dbReference type="SMART" id="SM00491">
    <property type="entry name" value="HELICc2"/>
    <property type="match status" value="1"/>
</dbReference>
<dbReference type="InterPro" id="IPR045028">
    <property type="entry name" value="DinG/Rad3-like"/>
</dbReference>
<dbReference type="InterPro" id="IPR010614">
    <property type="entry name" value="RAD3-like_helicase_DEAD"/>
</dbReference>
<dbReference type="OrthoDB" id="267079at2759"/>
<evidence type="ECO:0000256" key="8">
    <source>
        <dbReference type="ARBA" id="ARBA00022801"/>
    </source>
</evidence>
<keyword evidence="10" id="KW-0067">ATP-binding</keyword>
<evidence type="ECO:0000256" key="13">
    <source>
        <dbReference type="ARBA" id="ARBA00023235"/>
    </source>
</evidence>
<evidence type="ECO:0000256" key="9">
    <source>
        <dbReference type="ARBA" id="ARBA00022806"/>
    </source>
</evidence>
<sequence>MSLNLTTPSQFPAFPFPRPYPSQVDLMRHVYESIEHRRVTIVESPTGTGKTLSLLSAGLTWLSDDAERAKKGRLAEISTDDNPDWVASQTLERLRREMEDEDVAFAKRLSDARKAEALLKRAQRGRVQKKQVWINLPGISGNIMTASGEESADESFLPDDDSTQASIPVDAHLSPAVLALMRKVDNARDLATAPGASTLPCRKIFYASRTHSQLSQVLSELKKLKQGHLSPTTIPEDEGQINPDMVRSATRTVSLGSRKQLCINESIISQRLDLDEACRHLLTEKSDKRCPHLPPAGDPPLFELRDQILASPKDIEELAHLGRLSQTCPYFGSRSAIDQAELVALPYNLLLHKTARDALGIDLVDQIVIIDEAHNLISTLLSLASVSLTFRMLLICLEQLTVYFSKFRARLSHSHFLHVKRLISLLESLKLFLTEWRQNLNGGGERATMMLASDLIHTLGRKVEGINLVEIESYLRTSKIARKISSYFEKQTSTNSRLDGNLSRLPPLHAVEAFIVALMGASEDGRVAISLNGGTDGDDVEVKYQHLNPSTHFREVVDVARCVVLAGGTMSPISDITNQLFSHISQDRVSSFSCGHVIPSSNLKTVVLTKGPGGGTLEFKFGQRGNLSTLIELGQVLLNLANVVSGGMVIFLPSYNFLNEVTSSWTKTGLLDKLNAKKKVFLEPRSGSEVEQVLQDYANEMVMSTNDRKRRGAILLAVIGAKLSEGLNFSDDLARAVVVVGLPFANLKSPELMERLKYVAESQRNTDEVPGRDAGIELYENMCMNAVNQSIGRAIRHREDWATIVLIDGRYSSSRIRNKLPRWISDEVTVTQSFGQAMKEIGGFFRAKRTM</sequence>
<dbReference type="Proteomes" id="UP000027265">
    <property type="component" value="Unassembled WGS sequence"/>
</dbReference>
<gene>
    <name evidence="23" type="ORF">JAAARDRAFT_122516</name>
</gene>
<evidence type="ECO:0000256" key="11">
    <source>
        <dbReference type="ARBA" id="ARBA00023004"/>
    </source>
</evidence>
<comment type="subcellular location">
    <subcellularLocation>
        <location evidence="2">Nucleus</location>
    </subcellularLocation>
</comment>
<dbReference type="GO" id="GO:0034085">
    <property type="term" value="P:establishment of sister chromatid cohesion"/>
    <property type="evidence" value="ECO:0007669"/>
    <property type="project" value="TreeGrafter"/>
</dbReference>
<dbReference type="GO" id="GO:0043139">
    <property type="term" value="F:5'-3' DNA helicase activity"/>
    <property type="evidence" value="ECO:0007669"/>
    <property type="project" value="UniProtKB-EC"/>
</dbReference>
<dbReference type="GO" id="GO:0046872">
    <property type="term" value="F:metal ion binding"/>
    <property type="evidence" value="ECO:0007669"/>
    <property type="project" value="UniProtKB-KW"/>
</dbReference>
<dbReference type="STRING" id="933084.A0A067Q5A3"/>
<dbReference type="AlphaFoldDB" id="A0A067Q5A3"/>
<keyword evidence="8" id="KW-0378">Hydrolase</keyword>
<evidence type="ECO:0000256" key="14">
    <source>
        <dbReference type="ARBA" id="ARBA00023242"/>
    </source>
</evidence>
<dbReference type="GO" id="GO:0005524">
    <property type="term" value="F:ATP binding"/>
    <property type="evidence" value="ECO:0007669"/>
    <property type="project" value="UniProtKB-KW"/>
</dbReference>
<dbReference type="HOGENOM" id="CLU_006515_2_0_1"/>
<evidence type="ECO:0000256" key="16">
    <source>
        <dbReference type="ARBA" id="ARBA00029709"/>
    </source>
</evidence>
<evidence type="ECO:0000256" key="4">
    <source>
        <dbReference type="ARBA" id="ARBA00016387"/>
    </source>
</evidence>
<evidence type="ECO:0000256" key="19">
    <source>
        <dbReference type="ARBA" id="ARBA00045008"/>
    </source>
</evidence>
<evidence type="ECO:0000313" key="23">
    <source>
        <dbReference type="EMBL" id="KDQ62233.1"/>
    </source>
</evidence>
<evidence type="ECO:0000256" key="2">
    <source>
        <dbReference type="ARBA" id="ARBA00004123"/>
    </source>
</evidence>
<dbReference type="SUPFAM" id="SSF52540">
    <property type="entry name" value="P-loop containing nucleoside triphosphate hydrolases"/>
    <property type="match status" value="2"/>
</dbReference>
<evidence type="ECO:0000256" key="5">
    <source>
        <dbReference type="ARBA" id="ARBA00017386"/>
    </source>
</evidence>
<dbReference type="NCBIfam" id="TIGR00604">
    <property type="entry name" value="rad3"/>
    <property type="match status" value="1"/>
</dbReference>
<dbReference type="GO" id="GO:0005634">
    <property type="term" value="C:nucleus"/>
    <property type="evidence" value="ECO:0007669"/>
    <property type="project" value="UniProtKB-SubCell"/>
</dbReference>
<evidence type="ECO:0000256" key="10">
    <source>
        <dbReference type="ARBA" id="ARBA00022840"/>
    </source>
</evidence>
<dbReference type="FunFam" id="3.40.50.300:FF:001372">
    <property type="entry name" value="ATP-dependent DNA helicase chl1"/>
    <property type="match status" value="1"/>
</dbReference>
<dbReference type="FunCoup" id="A0A067Q5A3">
    <property type="interactions" value="707"/>
</dbReference>
<keyword evidence="24" id="KW-1185">Reference proteome</keyword>
<comment type="catalytic activity">
    <reaction evidence="21">
        <text>ATP + H2O = ADP + phosphate + H(+)</text>
        <dbReference type="Rhea" id="RHEA:13065"/>
        <dbReference type="ChEBI" id="CHEBI:15377"/>
        <dbReference type="ChEBI" id="CHEBI:15378"/>
        <dbReference type="ChEBI" id="CHEBI:30616"/>
        <dbReference type="ChEBI" id="CHEBI:43474"/>
        <dbReference type="ChEBI" id="CHEBI:456216"/>
        <dbReference type="EC" id="5.6.2.3"/>
    </reaction>
</comment>
<dbReference type="PANTHER" id="PTHR11472">
    <property type="entry name" value="DNA REPAIR DEAD HELICASE RAD3/XP-D SUBFAMILY MEMBER"/>
    <property type="match status" value="1"/>
</dbReference>
<evidence type="ECO:0000256" key="21">
    <source>
        <dbReference type="ARBA" id="ARBA00048954"/>
    </source>
</evidence>
<dbReference type="InterPro" id="IPR006555">
    <property type="entry name" value="ATP-dep_Helicase_C"/>
</dbReference>
<evidence type="ECO:0000256" key="3">
    <source>
        <dbReference type="ARBA" id="ARBA00008435"/>
    </source>
</evidence>
<evidence type="ECO:0000256" key="7">
    <source>
        <dbReference type="ARBA" id="ARBA00022741"/>
    </source>
</evidence>
<dbReference type="EMBL" id="KL197711">
    <property type="protein sequence ID" value="KDQ62233.1"/>
    <property type="molecule type" value="Genomic_DNA"/>
</dbReference>
<evidence type="ECO:0000256" key="1">
    <source>
        <dbReference type="ARBA" id="ARBA00001966"/>
    </source>
</evidence>
<dbReference type="CDD" id="cd18788">
    <property type="entry name" value="SF2_C_XPD"/>
    <property type="match status" value="1"/>
</dbReference>
<keyword evidence="12" id="KW-0411">Iron-sulfur</keyword>
<dbReference type="GO" id="GO:0006139">
    <property type="term" value="P:nucleobase-containing compound metabolic process"/>
    <property type="evidence" value="ECO:0007669"/>
    <property type="project" value="InterPro"/>
</dbReference>
<reference evidence="24" key="1">
    <citation type="journal article" date="2014" name="Proc. Natl. Acad. Sci. U.S.A.">
        <title>Extensive sampling of basidiomycete genomes demonstrates inadequacy of the white-rot/brown-rot paradigm for wood decay fungi.</title>
        <authorList>
            <person name="Riley R."/>
            <person name="Salamov A.A."/>
            <person name="Brown D.W."/>
            <person name="Nagy L.G."/>
            <person name="Floudas D."/>
            <person name="Held B.W."/>
            <person name="Levasseur A."/>
            <person name="Lombard V."/>
            <person name="Morin E."/>
            <person name="Otillar R."/>
            <person name="Lindquist E.A."/>
            <person name="Sun H."/>
            <person name="LaButti K.M."/>
            <person name="Schmutz J."/>
            <person name="Jabbour D."/>
            <person name="Luo H."/>
            <person name="Baker S.E."/>
            <person name="Pisabarro A.G."/>
            <person name="Walton J.D."/>
            <person name="Blanchette R.A."/>
            <person name="Henrissat B."/>
            <person name="Martin F."/>
            <person name="Cullen D."/>
            <person name="Hibbett D.S."/>
            <person name="Grigoriev I.V."/>
        </authorList>
    </citation>
    <scope>NUCLEOTIDE SEQUENCE [LARGE SCALE GENOMIC DNA]</scope>
    <source>
        <strain evidence="24">MUCL 33604</strain>
    </source>
</reference>
<protein>
    <recommendedName>
        <fullName evidence="5">ATP-dependent DNA helicase CHL1</fullName>
        <ecNumber evidence="17">5.6.2.3</ecNumber>
    </recommendedName>
    <alternativeName>
        <fullName evidence="4">ATP-dependent DNA helicase chl1</fullName>
    </alternativeName>
    <alternativeName>
        <fullName evidence="16">Chromosome loss protein 1</fullName>
    </alternativeName>
    <alternativeName>
        <fullName evidence="18 19">DNA 5'-3' helicase CHL1</fullName>
    </alternativeName>
</protein>
<evidence type="ECO:0000256" key="15">
    <source>
        <dbReference type="ARBA" id="ARBA00023306"/>
    </source>
</evidence>
<dbReference type="PROSITE" id="PS51193">
    <property type="entry name" value="HELICASE_ATP_BIND_2"/>
    <property type="match status" value="1"/>
</dbReference>
<evidence type="ECO:0000256" key="17">
    <source>
        <dbReference type="ARBA" id="ARBA00044969"/>
    </source>
</evidence>
<comment type="similarity">
    <text evidence="3">Belongs to the DEAD box helicase family. DEAH subfamily. DDX11/CHL1 sub-subfamily.</text>
</comment>
<dbReference type="Pfam" id="PF13307">
    <property type="entry name" value="Helicase_C_2"/>
    <property type="match status" value="1"/>
</dbReference>
<evidence type="ECO:0000256" key="20">
    <source>
        <dbReference type="ARBA" id="ARBA00045702"/>
    </source>
</evidence>
<dbReference type="Pfam" id="PF06733">
    <property type="entry name" value="DEAD_2"/>
    <property type="match status" value="1"/>
</dbReference>
<evidence type="ECO:0000313" key="24">
    <source>
        <dbReference type="Proteomes" id="UP000027265"/>
    </source>
</evidence>
<organism evidence="23 24">
    <name type="scientific">Jaapia argillacea MUCL 33604</name>
    <dbReference type="NCBI Taxonomy" id="933084"/>
    <lineage>
        <taxon>Eukaryota</taxon>
        <taxon>Fungi</taxon>
        <taxon>Dikarya</taxon>
        <taxon>Basidiomycota</taxon>
        <taxon>Agaricomycotina</taxon>
        <taxon>Agaricomycetes</taxon>
        <taxon>Agaricomycetidae</taxon>
        <taxon>Jaapiales</taxon>
        <taxon>Jaapiaceae</taxon>
        <taxon>Jaapia</taxon>
    </lineage>
</organism>
<keyword evidence="13" id="KW-0413">Isomerase</keyword>
<evidence type="ECO:0000259" key="22">
    <source>
        <dbReference type="PROSITE" id="PS51193"/>
    </source>
</evidence>
<dbReference type="InterPro" id="IPR027417">
    <property type="entry name" value="P-loop_NTPase"/>
</dbReference>
<comment type="function">
    <text evidence="20">ATP-dependent DNA helicase important for chromosome transmission and normal cell cycle progression in G(2)/M. May have a role in changing DNA topology to allow the loading of proteins involved in maintaining sister chromatid cohesion in the vicinity of the centromeres. Has a specific role in chromosome segregation during meiosis II.</text>
</comment>
<dbReference type="SMART" id="SM00488">
    <property type="entry name" value="DEXDc2"/>
    <property type="match status" value="1"/>
</dbReference>
<evidence type="ECO:0000256" key="18">
    <source>
        <dbReference type="ARBA" id="ARBA00044998"/>
    </source>
</evidence>
<dbReference type="Gene3D" id="3.40.50.300">
    <property type="entry name" value="P-loop containing nucleotide triphosphate hydrolases"/>
    <property type="match status" value="3"/>
</dbReference>
<dbReference type="InterPro" id="IPR014013">
    <property type="entry name" value="Helic_SF1/SF2_ATP-bd_DinG/Rad3"/>
</dbReference>
<evidence type="ECO:0000256" key="12">
    <source>
        <dbReference type="ARBA" id="ARBA00023014"/>
    </source>
</evidence>
<dbReference type="InParanoid" id="A0A067Q5A3"/>
<evidence type="ECO:0000256" key="6">
    <source>
        <dbReference type="ARBA" id="ARBA00022723"/>
    </source>
</evidence>